<gene>
    <name evidence="4" type="ORF">FCI23_32720</name>
</gene>
<organism evidence="4 5">
    <name type="scientific">Actinacidiphila oryziradicis</name>
    <dbReference type="NCBI Taxonomy" id="2571141"/>
    <lineage>
        <taxon>Bacteria</taxon>
        <taxon>Bacillati</taxon>
        <taxon>Actinomycetota</taxon>
        <taxon>Actinomycetes</taxon>
        <taxon>Kitasatosporales</taxon>
        <taxon>Streptomycetaceae</taxon>
        <taxon>Actinacidiphila</taxon>
    </lineage>
</organism>
<feature type="domain" description="PPM-type phosphatase" evidence="3">
    <location>
        <begin position="344"/>
        <end position="569"/>
    </location>
</feature>
<dbReference type="InterPro" id="IPR029016">
    <property type="entry name" value="GAF-like_dom_sf"/>
</dbReference>
<dbReference type="AlphaFoldDB" id="A0A4U0SAF0"/>
<dbReference type="Proteomes" id="UP000305778">
    <property type="component" value="Unassembled WGS sequence"/>
</dbReference>
<evidence type="ECO:0000256" key="1">
    <source>
        <dbReference type="ARBA" id="ARBA00022801"/>
    </source>
</evidence>
<dbReference type="SUPFAM" id="SSF55874">
    <property type="entry name" value="ATPase domain of HSP90 chaperone/DNA topoisomerase II/histidine kinase"/>
    <property type="match status" value="1"/>
</dbReference>
<dbReference type="PANTHER" id="PTHR43156">
    <property type="entry name" value="STAGE II SPORULATION PROTEIN E-RELATED"/>
    <property type="match status" value="1"/>
</dbReference>
<dbReference type="SMART" id="SM00331">
    <property type="entry name" value="PP2C_SIG"/>
    <property type="match status" value="1"/>
</dbReference>
<dbReference type="GO" id="GO:0016791">
    <property type="term" value="F:phosphatase activity"/>
    <property type="evidence" value="ECO:0007669"/>
    <property type="project" value="TreeGrafter"/>
</dbReference>
<dbReference type="RefSeq" id="WP_136727644.1">
    <property type="nucleotide sequence ID" value="NZ_SUMC01000041.1"/>
</dbReference>
<dbReference type="InterPro" id="IPR036890">
    <property type="entry name" value="HATPase_C_sf"/>
</dbReference>
<dbReference type="NCBIfam" id="TIGR00229">
    <property type="entry name" value="sensory_box"/>
    <property type="match status" value="1"/>
</dbReference>
<proteinExistence type="predicted"/>
<dbReference type="Pfam" id="PF01590">
    <property type="entry name" value="GAF"/>
    <property type="match status" value="1"/>
</dbReference>
<dbReference type="Pfam" id="PF07228">
    <property type="entry name" value="SpoIIE"/>
    <property type="match status" value="1"/>
</dbReference>
<dbReference type="InterPro" id="IPR001932">
    <property type="entry name" value="PPM-type_phosphatase-like_dom"/>
</dbReference>
<reference evidence="4 5" key="1">
    <citation type="submission" date="2019-04" db="EMBL/GenBank/DDBJ databases">
        <title>Streptomyces oryziradicis sp. nov., a novel actinomycete isolated from rhizosphere soil of rice (Oryza sativa L.).</title>
        <authorList>
            <person name="Li C."/>
        </authorList>
    </citation>
    <scope>NUCLEOTIDE SEQUENCE [LARGE SCALE GENOMIC DNA]</scope>
    <source>
        <strain evidence="4 5">NEAU-C40</strain>
    </source>
</reference>
<dbReference type="CDD" id="cd16936">
    <property type="entry name" value="HATPase_RsbW-like"/>
    <property type="match status" value="1"/>
</dbReference>
<dbReference type="CDD" id="cd00130">
    <property type="entry name" value="PAS"/>
    <property type="match status" value="1"/>
</dbReference>
<evidence type="ECO:0000259" key="3">
    <source>
        <dbReference type="SMART" id="SM00331"/>
    </source>
</evidence>
<sequence length="728" mass="79014">MEADPAQRPDGTGTASAAELRDWTLAQIPIPLAVYDHEARLVEANDAMGRQIGMPMDKLVGKRLKDFMPLPAFAEYDRLQEQVIRTGETVRLETYARAPGDTREHAWTMYFFPLKDETGRVHGVSAAVFDTTEQLRARERLAVLNEASKSIGSTLDVTRTAQELAEASAGRLADFVSVDLFESVLQGEEPAPPADGQPVELRRTAHQSVLDGAPESVVAVGSTHSYPDYIARAVVSGRATRHSVGDPVIRRWIANDPIRARAAKEVGVHSLMFVPLRARGTTLGMAFFIRHRTPDPFSSDDLLLADEITARAAVSIDNARRFTRERKTSLALQRSLLPQRLPRQAAVEVASRYLPADSQAGVGGDWFDVIQLSSARVALVVGDVVGHGIHASAHMGRLRTAVRTLADVDLPPAELLTQLDDLVLRLDREQDTAGRLAGDVGEVGASCLYAVYDPVSRRATVARAGHPPPVVVRPDGTADFLDLPQGPRLGVGGLPFESAEVELPEGSLLALYTDGLVESAERSMDDGFGLLRRTLQDPGSSLEDLCEQVIRELRPNRRVDDMALVLARTRALDAGQVAIWDLEAKPAVVAEARKQVSEQLSTWGLGEVAFTTELVVSELVTNAIRYAGGPIQLRLIHDATLIVEVSDASSTAPHLRRARIFDEGGRGLLLVAQLTQRWGSRQTPAGKTIWAEQTLGSEALPEAAQQDAASPVLLRGEHEDQTADDGQH</sequence>
<dbReference type="SUPFAM" id="SSF55785">
    <property type="entry name" value="PYP-like sensor domain (PAS domain)"/>
    <property type="match status" value="1"/>
</dbReference>
<dbReference type="FunFam" id="3.60.40.10:FF:000031">
    <property type="entry name" value="PAS sensor protein"/>
    <property type="match status" value="1"/>
</dbReference>
<dbReference type="InterPro" id="IPR035965">
    <property type="entry name" value="PAS-like_dom_sf"/>
</dbReference>
<evidence type="ECO:0000313" key="4">
    <source>
        <dbReference type="EMBL" id="TKA06284.1"/>
    </source>
</evidence>
<dbReference type="Gene3D" id="3.30.450.20">
    <property type="entry name" value="PAS domain"/>
    <property type="match status" value="1"/>
</dbReference>
<dbReference type="InterPro" id="IPR000014">
    <property type="entry name" value="PAS"/>
</dbReference>
<comment type="caution">
    <text evidence="4">The sequence shown here is derived from an EMBL/GenBank/DDBJ whole genome shotgun (WGS) entry which is preliminary data.</text>
</comment>
<dbReference type="Gene3D" id="3.30.450.40">
    <property type="match status" value="1"/>
</dbReference>
<dbReference type="SUPFAM" id="SSF81606">
    <property type="entry name" value="PP2C-like"/>
    <property type="match status" value="1"/>
</dbReference>
<dbReference type="OrthoDB" id="118142at2"/>
<evidence type="ECO:0000313" key="5">
    <source>
        <dbReference type="Proteomes" id="UP000305778"/>
    </source>
</evidence>
<feature type="region of interest" description="Disordered" evidence="2">
    <location>
        <begin position="693"/>
        <end position="728"/>
    </location>
</feature>
<dbReference type="FunFam" id="3.30.565.10:FF:000028">
    <property type="entry name" value="PAS sensor protein"/>
    <property type="match status" value="1"/>
</dbReference>
<accession>A0A4U0SAF0</accession>
<dbReference type="SUPFAM" id="SSF55781">
    <property type="entry name" value="GAF domain-like"/>
    <property type="match status" value="1"/>
</dbReference>
<evidence type="ECO:0000256" key="2">
    <source>
        <dbReference type="SAM" id="MobiDB-lite"/>
    </source>
</evidence>
<dbReference type="Gene3D" id="3.30.565.10">
    <property type="entry name" value="Histidine kinase-like ATPase, C-terminal domain"/>
    <property type="match status" value="1"/>
</dbReference>
<dbReference type="PANTHER" id="PTHR43156:SF2">
    <property type="entry name" value="STAGE II SPORULATION PROTEIN E"/>
    <property type="match status" value="1"/>
</dbReference>
<dbReference type="Pfam" id="PF08448">
    <property type="entry name" value="PAS_4"/>
    <property type="match status" value="1"/>
</dbReference>
<dbReference type="InterPro" id="IPR013656">
    <property type="entry name" value="PAS_4"/>
</dbReference>
<dbReference type="Gene3D" id="3.60.40.10">
    <property type="entry name" value="PPM-type phosphatase domain"/>
    <property type="match status" value="1"/>
</dbReference>
<dbReference type="InterPro" id="IPR003594">
    <property type="entry name" value="HATPase_dom"/>
</dbReference>
<name>A0A4U0SAF0_9ACTN</name>
<protein>
    <submittedName>
        <fullName evidence="4">PAS domain S-box protein</fullName>
    </submittedName>
</protein>
<dbReference type="Pfam" id="PF13581">
    <property type="entry name" value="HATPase_c_2"/>
    <property type="match status" value="1"/>
</dbReference>
<dbReference type="FunFam" id="3.30.450.40:FF:000035">
    <property type="entry name" value="PAS sensor protein"/>
    <property type="match status" value="1"/>
</dbReference>
<keyword evidence="1" id="KW-0378">Hydrolase</keyword>
<dbReference type="EMBL" id="SUMC01000041">
    <property type="protein sequence ID" value="TKA06284.1"/>
    <property type="molecule type" value="Genomic_DNA"/>
</dbReference>
<dbReference type="InterPro" id="IPR003018">
    <property type="entry name" value="GAF"/>
</dbReference>
<dbReference type="InterPro" id="IPR036457">
    <property type="entry name" value="PPM-type-like_dom_sf"/>
</dbReference>
<feature type="compositionally biased region" description="Basic and acidic residues" evidence="2">
    <location>
        <begin position="715"/>
        <end position="728"/>
    </location>
</feature>
<keyword evidence="5" id="KW-1185">Reference proteome</keyword>
<dbReference type="InterPro" id="IPR052016">
    <property type="entry name" value="Bact_Sigma-Reg"/>
</dbReference>